<comment type="caution">
    <text evidence="1">The sequence shown here is derived from an EMBL/GenBank/DDBJ whole genome shotgun (WGS) entry which is preliminary data.</text>
</comment>
<accession>A0A9K3Q7A0</accession>
<dbReference type="EMBL" id="JAGRRH010000002">
    <property type="protein sequence ID" value="KAG7373316.1"/>
    <property type="molecule type" value="Genomic_DNA"/>
</dbReference>
<reference evidence="1" key="1">
    <citation type="journal article" date="2021" name="Sci. Rep.">
        <title>Diploid genomic architecture of Nitzschia inconspicua, an elite biomass production diatom.</title>
        <authorList>
            <person name="Oliver A."/>
            <person name="Podell S."/>
            <person name="Pinowska A."/>
            <person name="Traller J.C."/>
            <person name="Smith S.R."/>
            <person name="McClure R."/>
            <person name="Beliaev A."/>
            <person name="Bohutskyi P."/>
            <person name="Hill E.A."/>
            <person name="Rabines A."/>
            <person name="Zheng H."/>
            <person name="Allen L.Z."/>
            <person name="Kuo A."/>
            <person name="Grigoriev I.V."/>
            <person name="Allen A.E."/>
            <person name="Hazlebeck D."/>
            <person name="Allen E.E."/>
        </authorList>
    </citation>
    <scope>NUCLEOTIDE SEQUENCE</scope>
    <source>
        <strain evidence="1">Hildebrandi</strain>
    </source>
</reference>
<proteinExistence type="predicted"/>
<keyword evidence="2" id="KW-1185">Reference proteome</keyword>
<protein>
    <submittedName>
        <fullName evidence="1">Uncharacterized protein</fullName>
    </submittedName>
</protein>
<name>A0A9K3Q7A0_9STRA</name>
<dbReference type="OrthoDB" id="46191at2759"/>
<gene>
    <name evidence="1" type="ORF">IV203_034040</name>
</gene>
<reference evidence="1" key="2">
    <citation type="submission" date="2021-04" db="EMBL/GenBank/DDBJ databases">
        <authorList>
            <person name="Podell S."/>
        </authorList>
    </citation>
    <scope>NUCLEOTIDE SEQUENCE</scope>
    <source>
        <strain evidence="1">Hildebrandi</strain>
    </source>
</reference>
<dbReference type="Proteomes" id="UP000693970">
    <property type="component" value="Unassembled WGS sequence"/>
</dbReference>
<evidence type="ECO:0000313" key="1">
    <source>
        <dbReference type="EMBL" id="KAG7373316.1"/>
    </source>
</evidence>
<organism evidence="1 2">
    <name type="scientific">Nitzschia inconspicua</name>
    <dbReference type="NCBI Taxonomy" id="303405"/>
    <lineage>
        <taxon>Eukaryota</taxon>
        <taxon>Sar</taxon>
        <taxon>Stramenopiles</taxon>
        <taxon>Ochrophyta</taxon>
        <taxon>Bacillariophyta</taxon>
        <taxon>Bacillariophyceae</taxon>
        <taxon>Bacillariophycidae</taxon>
        <taxon>Bacillariales</taxon>
        <taxon>Bacillariaceae</taxon>
        <taxon>Nitzschia</taxon>
    </lineage>
</organism>
<sequence length="239" mass="26520">MLTRLIRERASKTTVSHLHSTSSPSNHFPDMQALSTSPFVQQVQYGMELSILLENPESESNVQLKESLKAQLSHSDGIRGFMVAYLSGRGEDVVEGNVDALLAPDPIEIPPVLLEVLHEQLQQDGSAELVSLMCMNVIMPTAMVTMHKDASQSANSARTAQRGLALLQAVQEHNTGIRKNMSAIRQVARRVQKIDQDGHTAETESDDPLIKKWTEFFDKWGYQQQQAADIEKALDTLLS</sequence>
<dbReference type="AlphaFoldDB" id="A0A9K3Q7A0"/>
<evidence type="ECO:0000313" key="2">
    <source>
        <dbReference type="Proteomes" id="UP000693970"/>
    </source>
</evidence>